<evidence type="ECO:0000313" key="2">
    <source>
        <dbReference type="Proteomes" id="UP000249082"/>
    </source>
</evidence>
<gene>
    <name evidence="1" type="ORF">DI555_11050</name>
</gene>
<proteinExistence type="predicted"/>
<organism evidence="1 2">
    <name type="scientific">Novosphingobium pentaromativorans</name>
    <dbReference type="NCBI Taxonomy" id="205844"/>
    <lineage>
        <taxon>Bacteria</taxon>
        <taxon>Pseudomonadati</taxon>
        <taxon>Pseudomonadota</taxon>
        <taxon>Alphaproteobacteria</taxon>
        <taxon>Sphingomonadales</taxon>
        <taxon>Sphingomonadaceae</taxon>
        <taxon>Novosphingobium</taxon>
    </lineage>
</organism>
<comment type="caution">
    <text evidence="1">The sequence shown here is derived from an EMBL/GenBank/DDBJ whole genome shotgun (WGS) entry which is preliminary data.</text>
</comment>
<evidence type="ECO:0000313" key="1">
    <source>
        <dbReference type="EMBL" id="PZQ54575.1"/>
    </source>
</evidence>
<reference evidence="1 2" key="1">
    <citation type="submission" date="2017-08" db="EMBL/GenBank/DDBJ databases">
        <title>Infants hospitalized years apart are colonized by the same room-sourced microbial strains.</title>
        <authorList>
            <person name="Brooks B."/>
            <person name="Olm M.R."/>
            <person name="Firek B.A."/>
            <person name="Baker R."/>
            <person name="Thomas B.C."/>
            <person name="Morowitz M.J."/>
            <person name="Banfield J.F."/>
        </authorList>
    </citation>
    <scope>NUCLEOTIDE SEQUENCE [LARGE SCALE GENOMIC DNA]</scope>
    <source>
        <strain evidence="1">S2_005_002_R2_33</strain>
    </source>
</reference>
<accession>A0A2W5NV84</accession>
<dbReference type="EMBL" id="QFPX01000008">
    <property type="protein sequence ID" value="PZQ54575.1"/>
    <property type="molecule type" value="Genomic_DNA"/>
</dbReference>
<sequence>MSRNANGDWMKLAHDSYWLWAESMMVMGMRTTDMMTGRGSNRENVLMVTEKLQANAELAIKLATGGLTSPEQTAHKAVRHYRKRVTANRRRLSRKKTR</sequence>
<dbReference type="AlphaFoldDB" id="A0A2W5NV84"/>
<name>A0A2W5NV84_9SPHN</name>
<protein>
    <submittedName>
        <fullName evidence="1">Uncharacterized protein</fullName>
    </submittedName>
</protein>
<dbReference type="Proteomes" id="UP000249082">
    <property type="component" value="Unassembled WGS sequence"/>
</dbReference>